<dbReference type="RefSeq" id="XP_001018342.2">
    <property type="nucleotide sequence ID" value="XM_001018342.2"/>
</dbReference>
<keyword evidence="2" id="KW-1185">Reference proteome</keyword>
<dbReference type="AlphaFoldDB" id="Q23NH7"/>
<dbReference type="KEGG" id="tet:TTHERM_00753430"/>
<protein>
    <submittedName>
        <fullName evidence="1">Uncharacterized protein</fullName>
    </submittedName>
</protein>
<dbReference type="EMBL" id="GG662655">
    <property type="protein sequence ID" value="EAR98097.2"/>
    <property type="molecule type" value="Genomic_DNA"/>
</dbReference>
<dbReference type="GeneID" id="7837507"/>
<dbReference type="InParanoid" id="Q23NH7"/>
<dbReference type="Proteomes" id="UP000009168">
    <property type="component" value="Unassembled WGS sequence"/>
</dbReference>
<evidence type="ECO:0000313" key="2">
    <source>
        <dbReference type="Proteomes" id="UP000009168"/>
    </source>
</evidence>
<dbReference type="HOGENOM" id="CLU_058738_0_0_1"/>
<accession>Q23NH7</accession>
<evidence type="ECO:0000313" key="1">
    <source>
        <dbReference type="EMBL" id="EAR98097.2"/>
    </source>
</evidence>
<sequence>MAETKLSKKKNTKIKYKKQLKYIKYSSMLIKEISAINIFQINGDLTLDIDQILYVDHIHALSTMNEFIKVKKVNLCNQSKFIEVYLDGDTSVRNDLSLPLKLLKDSHQKELFHLADVIEQYQQILWEKQYKYNKKSSKQQTQEIMFKIQNNLSEPECDEFHGWNFEKSTEKAEKVIKDFNESNDQEHFYAFILFKGEKYDQIKQRIKLIVKLDYQKKEKVIYTISEKD</sequence>
<name>Q23NH7_TETTS</name>
<gene>
    <name evidence="1" type="ORF">TTHERM_00753430</name>
</gene>
<reference evidence="2" key="1">
    <citation type="journal article" date="2006" name="PLoS Biol.">
        <title>Macronuclear genome sequence of the ciliate Tetrahymena thermophila, a model eukaryote.</title>
        <authorList>
            <person name="Eisen J.A."/>
            <person name="Coyne R.S."/>
            <person name="Wu M."/>
            <person name="Wu D."/>
            <person name="Thiagarajan M."/>
            <person name="Wortman J.R."/>
            <person name="Badger J.H."/>
            <person name="Ren Q."/>
            <person name="Amedeo P."/>
            <person name="Jones K.M."/>
            <person name="Tallon L.J."/>
            <person name="Delcher A.L."/>
            <person name="Salzberg S.L."/>
            <person name="Silva J.C."/>
            <person name="Haas B.J."/>
            <person name="Majoros W.H."/>
            <person name="Farzad M."/>
            <person name="Carlton J.M."/>
            <person name="Smith R.K. Jr."/>
            <person name="Garg J."/>
            <person name="Pearlman R.E."/>
            <person name="Karrer K.M."/>
            <person name="Sun L."/>
            <person name="Manning G."/>
            <person name="Elde N.C."/>
            <person name="Turkewitz A.P."/>
            <person name="Asai D.J."/>
            <person name="Wilkes D.E."/>
            <person name="Wang Y."/>
            <person name="Cai H."/>
            <person name="Collins K."/>
            <person name="Stewart B.A."/>
            <person name="Lee S.R."/>
            <person name="Wilamowska K."/>
            <person name="Weinberg Z."/>
            <person name="Ruzzo W.L."/>
            <person name="Wloga D."/>
            <person name="Gaertig J."/>
            <person name="Frankel J."/>
            <person name="Tsao C.-C."/>
            <person name="Gorovsky M.A."/>
            <person name="Keeling P.J."/>
            <person name="Waller R.F."/>
            <person name="Patron N.J."/>
            <person name="Cherry J.M."/>
            <person name="Stover N.A."/>
            <person name="Krieger C.J."/>
            <person name="del Toro C."/>
            <person name="Ryder H.F."/>
            <person name="Williamson S.C."/>
            <person name="Barbeau R.A."/>
            <person name="Hamilton E.P."/>
            <person name="Orias E."/>
        </authorList>
    </citation>
    <scope>NUCLEOTIDE SEQUENCE [LARGE SCALE GENOMIC DNA]</scope>
    <source>
        <strain evidence="2">SB210</strain>
    </source>
</reference>
<proteinExistence type="predicted"/>
<organism evidence="1 2">
    <name type="scientific">Tetrahymena thermophila (strain SB210)</name>
    <dbReference type="NCBI Taxonomy" id="312017"/>
    <lineage>
        <taxon>Eukaryota</taxon>
        <taxon>Sar</taxon>
        <taxon>Alveolata</taxon>
        <taxon>Ciliophora</taxon>
        <taxon>Intramacronucleata</taxon>
        <taxon>Oligohymenophorea</taxon>
        <taxon>Hymenostomatida</taxon>
        <taxon>Tetrahymenina</taxon>
        <taxon>Tetrahymenidae</taxon>
        <taxon>Tetrahymena</taxon>
    </lineage>
</organism>